<reference evidence="2" key="1">
    <citation type="submission" date="2020-03" db="EMBL/GenBank/DDBJ databases">
        <title>Solimonas marina sp. nov., isolated from deep seawater of the Pacific Ocean.</title>
        <authorList>
            <person name="Liu X."/>
            <person name="Lai Q."/>
            <person name="Sun F."/>
            <person name="Gai Y."/>
            <person name="Li G."/>
            <person name="Shao Z."/>
        </authorList>
    </citation>
    <scope>NUCLEOTIDE SEQUENCE</scope>
    <source>
        <strain evidence="2">C16B3</strain>
    </source>
</reference>
<proteinExistence type="predicted"/>
<dbReference type="EMBL" id="JAAVXB010000001">
    <property type="protein sequence ID" value="NKF20827.1"/>
    <property type="molecule type" value="Genomic_DNA"/>
</dbReference>
<dbReference type="Gene3D" id="3.10.450.50">
    <property type="match status" value="1"/>
</dbReference>
<dbReference type="AlphaFoldDB" id="A0A970B341"/>
<keyword evidence="3" id="KW-1185">Reference proteome</keyword>
<accession>A0A970B341</accession>
<organism evidence="2 3">
    <name type="scientific">Solimonas marina</name>
    <dbReference type="NCBI Taxonomy" id="2714601"/>
    <lineage>
        <taxon>Bacteria</taxon>
        <taxon>Pseudomonadati</taxon>
        <taxon>Pseudomonadota</taxon>
        <taxon>Gammaproteobacteria</taxon>
        <taxon>Nevskiales</taxon>
        <taxon>Nevskiaceae</taxon>
        <taxon>Solimonas</taxon>
    </lineage>
</organism>
<dbReference type="SUPFAM" id="SSF54427">
    <property type="entry name" value="NTF2-like"/>
    <property type="match status" value="1"/>
</dbReference>
<protein>
    <submittedName>
        <fullName evidence="2">Nuclear transport factor 2 family protein</fullName>
    </submittedName>
</protein>
<sequence length="150" mass="17253">MDGIERLLAIEAIRGVKARYFRGVDGKDAALLREVFVDGAITDFRSESPDRDAALLQRDPDAFVRKTLALLDGTVTVHSAAMPEIELLDADEALGRWTMHDRIWVVDAERCRLPFRALRGWGYYHDRYRRVGGQWRIAETRLERLQVLVE</sequence>
<gene>
    <name evidence="2" type="ORF">G7Y82_00765</name>
</gene>
<dbReference type="Proteomes" id="UP000653472">
    <property type="component" value="Unassembled WGS sequence"/>
</dbReference>
<dbReference type="RefSeq" id="WP_168146089.1">
    <property type="nucleotide sequence ID" value="NZ_JAAVXB010000001.1"/>
</dbReference>
<feature type="domain" description="SnoaL-like" evidence="1">
    <location>
        <begin position="5"/>
        <end position="141"/>
    </location>
</feature>
<dbReference type="InterPro" id="IPR037401">
    <property type="entry name" value="SnoaL-like"/>
</dbReference>
<evidence type="ECO:0000313" key="2">
    <source>
        <dbReference type="EMBL" id="NKF20827.1"/>
    </source>
</evidence>
<evidence type="ECO:0000259" key="1">
    <source>
        <dbReference type="Pfam" id="PF13577"/>
    </source>
</evidence>
<dbReference type="InterPro" id="IPR032710">
    <property type="entry name" value="NTF2-like_dom_sf"/>
</dbReference>
<comment type="caution">
    <text evidence="2">The sequence shown here is derived from an EMBL/GenBank/DDBJ whole genome shotgun (WGS) entry which is preliminary data.</text>
</comment>
<dbReference type="Pfam" id="PF13577">
    <property type="entry name" value="SnoaL_4"/>
    <property type="match status" value="1"/>
</dbReference>
<evidence type="ECO:0000313" key="3">
    <source>
        <dbReference type="Proteomes" id="UP000653472"/>
    </source>
</evidence>
<name>A0A970B341_9GAMM</name>